<keyword evidence="3" id="KW-0067">ATP-binding</keyword>
<dbReference type="Gene3D" id="3.40.50.300">
    <property type="entry name" value="P-loop containing nucleotide triphosphate hydrolases"/>
    <property type="match status" value="1"/>
</dbReference>
<comment type="similarity">
    <text evidence="1">Belongs to the ABC transporter superfamily. Ycf16 family.</text>
</comment>
<dbReference type="GO" id="GO:0016887">
    <property type="term" value="F:ATP hydrolysis activity"/>
    <property type="evidence" value="ECO:0007669"/>
    <property type="project" value="InterPro"/>
</dbReference>
<dbReference type="SUPFAM" id="SSF52540">
    <property type="entry name" value="P-loop containing nucleoside triphosphate hydrolases"/>
    <property type="match status" value="1"/>
</dbReference>
<dbReference type="CDD" id="cd03217">
    <property type="entry name" value="ABC_FeS_Assembly"/>
    <property type="match status" value="1"/>
</dbReference>
<name>F2JQJ5_CELLD</name>
<evidence type="ECO:0000313" key="5">
    <source>
        <dbReference type="EMBL" id="ADZ84979.1"/>
    </source>
</evidence>
<dbReference type="eggNOG" id="COG0396">
    <property type="taxonomic scope" value="Bacteria"/>
</dbReference>
<dbReference type="PROSITE" id="PS50893">
    <property type="entry name" value="ABC_TRANSPORTER_2"/>
    <property type="match status" value="1"/>
</dbReference>
<dbReference type="PANTHER" id="PTHR43204:SF1">
    <property type="entry name" value="ABC TRANSPORTER I FAMILY MEMBER 6, CHLOROPLASTIC"/>
    <property type="match status" value="1"/>
</dbReference>
<dbReference type="PANTHER" id="PTHR43204">
    <property type="entry name" value="ABC TRANSPORTER I FAMILY MEMBER 6, CHLOROPLASTIC"/>
    <property type="match status" value="1"/>
</dbReference>
<proteinExistence type="inferred from homology"/>
<dbReference type="AlphaFoldDB" id="F2JQJ5"/>
<dbReference type="RefSeq" id="WP_013658257.1">
    <property type="nucleotide sequence ID" value="NC_015275.1"/>
</dbReference>
<keyword evidence="2" id="KW-0547">Nucleotide-binding</keyword>
<keyword evidence="6" id="KW-1185">Reference proteome</keyword>
<dbReference type="InterPro" id="IPR027417">
    <property type="entry name" value="P-loop_NTPase"/>
</dbReference>
<evidence type="ECO:0000256" key="1">
    <source>
        <dbReference type="ARBA" id="ARBA00006216"/>
    </source>
</evidence>
<dbReference type="InterPro" id="IPR003593">
    <property type="entry name" value="AAA+_ATPase"/>
</dbReference>
<organism evidence="5 6">
    <name type="scientific">Cellulosilyticum lentocellum (strain ATCC 49066 / DSM 5427 / NCIMB 11756 / RHM5)</name>
    <name type="common">Clostridium lentocellum</name>
    <dbReference type="NCBI Taxonomy" id="642492"/>
    <lineage>
        <taxon>Bacteria</taxon>
        <taxon>Bacillati</taxon>
        <taxon>Bacillota</taxon>
        <taxon>Clostridia</taxon>
        <taxon>Lachnospirales</taxon>
        <taxon>Cellulosilyticaceae</taxon>
        <taxon>Cellulosilyticum</taxon>
    </lineage>
</organism>
<accession>F2JQJ5</accession>
<dbReference type="InterPro" id="IPR010230">
    <property type="entry name" value="FeS-cluster_ATPase_SufC"/>
</dbReference>
<evidence type="ECO:0000256" key="3">
    <source>
        <dbReference type="ARBA" id="ARBA00022840"/>
    </source>
</evidence>
<protein>
    <submittedName>
        <fullName evidence="5">FeS assembly ATPase SufC</fullName>
    </submittedName>
</protein>
<dbReference type="Pfam" id="PF00005">
    <property type="entry name" value="ABC_tran"/>
    <property type="match status" value="1"/>
</dbReference>
<evidence type="ECO:0000259" key="4">
    <source>
        <dbReference type="PROSITE" id="PS50893"/>
    </source>
</evidence>
<dbReference type="KEGG" id="cle:Clole_3287"/>
<dbReference type="STRING" id="642492.Clole_3287"/>
<reference evidence="5 6" key="1">
    <citation type="journal article" date="2011" name="J. Bacteriol.">
        <title>Complete genome sequence of the cellulose-degrading bacterium Cellulosilyticum lentocellum.</title>
        <authorList>
            <consortium name="US DOE Joint Genome Institute"/>
            <person name="Miller D.A."/>
            <person name="Suen G."/>
            <person name="Bruce D."/>
            <person name="Copeland A."/>
            <person name="Cheng J.F."/>
            <person name="Detter C."/>
            <person name="Goodwin L.A."/>
            <person name="Han C.S."/>
            <person name="Hauser L.J."/>
            <person name="Land M.L."/>
            <person name="Lapidus A."/>
            <person name="Lucas S."/>
            <person name="Meincke L."/>
            <person name="Pitluck S."/>
            <person name="Tapia R."/>
            <person name="Teshima H."/>
            <person name="Woyke T."/>
            <person name="Fox B.G."/>
            <person name="Angert E.R."/>
            <person name="Currie C.R."/>
        </authorList>
    </citation>
    <scope>NUCLEOTIDE SEQUENCE [LARGE SCALE GENOMIC DNA]</scope>
    <source>
        <strain evidence="6">ATCC 49066 / DSM 5427 / NCIMB 11756 / RHM5</strain>
    </source>
</reference>
<dbReference type="NCBIfam" id="TIGR01978">
    <property type="entry name" value="sufC"/>
    <property type="match status" value="1"/>
</dbReference>
<evidence type="ECO:0000313" key="6">
    <source>
        <dbReference type="Proteomes" id="UP000008467"/>
    </source>
</evidence>
<dbReference type="SMART" id="SM00382">
    <property type="entry name" value="AAA"/>
    <property type="match status" value="1"/>
</dbReference>
<dbReference type="HOGENOM" id="CLU_000604_48_1_9"/>
<evidence type="ECO:0000256" key="2">
    <source>
        <dbReference type="ARBA" id="ARBA00022741"/>
    </source>
</evidence>
<dbReference type="Proteomes" id="UP000008467">
    <property type="component" value="Chromosome"/>
</dbReference>
<dbReference type="InterPro" id="IPR003439">
    <property type="entry name" value="ABC_transporter-like_ATP-bd"/>
</dbReference>
<dbReference type="GO" id="GO:0005524">
    <property type="term" value="F:ATP binding"/>
    <property type="evidence" value="ECO:0007669"/>
    <property type="project" value="UniProtKB-KW"/>
</dbReference>
<dbReference type="EMBL" id="CP002582">
    <property type="protein sequence ID" value="ADZ84979.1"/>
    <property type="molecule type" value="Genomic_DNA"/>
</dbReference>
<feature type="domain" description="ABC transporter" evidence="4">
    <location>
        <begin position="5"/>
        <end position="245"/>
    </location>
</feature>
<sequence>MEELIKINDLHVEVEGKEILKGLNLTIKPGEIHVIMGPNGAGKSTLASSIMGHPKYEVTSGEILFEGESLEEVSVTERARKGIFLSFQYPEEINGVTIENFIRSAKMARSTEPVRLVAFRKALEEKMEELSISKEYRDRYLNVGFSGGEKKKSEVLQMAMLQPKLAMLDETDSGLDVDATKIVSEGILKVANENNAFLIVTHHNHMLQEIKPDYVHVLVAGTIVKTGGMEIVKDIEANGYGKYLQKEGVNL</sequence>
<gene>
    <name evidence="5" type="ordered locus">Clole_3287</name>
</gene>